<gene>
    <name evidence="2" type="ORF">KZC51_12890</name>
</gene>
<accession>A0ABT0FG41</accession>
<sequence length="399" mass="41695">MSDTGSGSLVEAAIAAPHAAYARLRGGGDVVWNDETGSWYVLSSALVTMMSRDDRLRARGVPAGVADLPPEEYRVVLPVEQFFARWLVFSDPPKQSLIRRSLAKNLTKTVLADLPSSLADQATSRLEALTGSGGDLYLDVILPLSLHTTQAILGTSDEDTSAILEATDAVMDYLATPGTDFDKAQVALVAIGSLSELVDRLAASGNRIALSLGELEQNGSIDRDDIVAAYAQVVTGAIEPLSSALASAAVAAIGNAPSADALPGFIEDVLRDHPPFHFAPRVAREDIELEGRSIRAGQRVVLNLLAANDDARCPVAHAGTAPAATGHHSFGSGTHYCLGSAVSRLHLQVVLERIIASGVLELISGDDIVMKPSFGAKSFGRIPTRSRGSAAESGVGSVA</sequence>
<dbReference type="PANTHER" id="PTHR46696">
    <property type="entry name" value="P450, PUTATIVE (EUROFUNG)-RELATED"/>
    <property type="match status" value="1"/>
</dbReference>
<keyword evidence="3" id="KW-1185">Reference proteome</keyword>
<dbReference type="InterPro" id="IPR036396">
    <property type="entry name" value="Cyt_P450_sf"/>
</dbReference>
<dbReference type="PRINTS" id="PR00359">
    <property type="entry name" value="BP450"/>
</dbReference>
<dbReference type="PROSITE" id="PS00086">
    <property type="entry name" value="CYTOCHROME_P450"/>
    <property type="match status" value="1"/>
</dbReference>
<dbReference type="Gene3D" id="1.10.630.10">
    <property type="entry name" value="Cytochrome P450"/>
    <property type="match status" value="1"/>
</dbReference>
<comment type="caution">
    <text evidence="2">The sequence shown here is derived from an EMBL/GenBank/DDBJ whole genome shotgun (WGS) entry which is preliminary data.</text>
</comment>
<dbReference type="RefSeq" id="WP_247630348.1">
    <property type="nucleotide sequence ID" value="NZ_JAHWXN010000001.1"/>
</dbReference>
<dbReference type="EMBL" id="JAHWXN010000001">
    <property type="protein sequence ID" value="MCK2037028.1"/>
    <property type="molecule type" value="Genomic_DNA"/>
</dbReference>
<evidence type="ECO:0000313" key="2">
    <source>
        <dbReference type="EMBL" id="MCK2037028.1"/>
    </source>
</evidence>
<evidence type="ECO:0000313" key="3">
    <source>
        <dbReference type="Proteomes" id="UP001300096"/>
    </source>
</evidence>
<dbReference type="CDD" id="cd00302">
    <property type="entry name" value="cytochrome_P450"/>
    <property type="match status" value="1"/>
</dbReference>
<organism evidence="2 3">
    <name type="scientific">Microbacterium croceum</name>
    <dbReference type="NCBI Taxonomy" id="2851645"/>
    <lineage>
        <taxon>Bacteria</taxon>
        <taxon>Bacillati</taxon>
        <taxon>Actinomycetota</taxon>
        <taxon>Actinomycetes</taxon>
        <taxon>Micrococcales</taxon>
        <taxon>Microbacteriaceae</taxon>
        <taxon>Microbacterium</taxon>
    </lineage>
</organism>
<dbReference type="InterPro" id="IPR017972">
    <property type="entry name" value="Cyt_P450_CS"/>
</dbReference>
<dbReference type="Proteomes" id="UP001300096">
    <property type="component" value="Unassembled WGS sequence"/>
</dbReference>
<dbReference type="PANTHER" id="PTHR46696:SF1">
    <property type="entry name" value="CYTOCHROME P450 YJIB-RELATED"/>
    <property type="match status" value="1"/>
</dbReference>
<evidence type="ECO:0000256" key="1">
    <source>
        <dbReference type="ARBA" id="ARBA00010617"/>
    </source>
</evidence>
<name>A0ABT0FG41_9MICO</name>
<protein>
    <submittedName>
        <fullName evidence="2">Cytochrome P450</fullName>
    </submittedName>
</protein>
<reference evidence="2 3" key="1">
    <citation type="submission" date="2021-06" db="EMBL/GenBank/DDBJ databases">
        <title>Genome-based taxonomic framework of Microbacterium strains isolated from marine environment, the description of four new species and reclassification of four preexisting species.</title>
        <authorList>
            <person name="Lee S.D."/>
            <person name="Kim S.-M."/>
            <person name="Byeon Y.-S."/>
            <person name="Yang H.L."/>
            <person name="Kim I.S."/>
        </authorList>
    </citation>
    <scope>NUCLEOTIDE SEQUENCE [LARGE SCALE GENOMIC DNA]</scope>
    <source>
        <strain evidence="2 3">SSW1-49</strain>
    </source>
</reference>
<dbReference type="InterPro" id="IPR002397">
    <property type="entry name" value="Cyt_P450_B"/>
</dbReference>
<comment type="similarity">
    <text evidence="1">Belongs to the cytochrome P450 family.</text>
</comment>
<dbReference type="SUPFAM" id="SSF48264">
    <property type="entry name" value="Cytochrome P450"/>
    <property type="match status" value="1"/>
</dbReference>
<proteinExistence type="inferred from homology"/>